<organism evidence="1">
    <name type="scientific">freshwater metagenome</name>
    <dbReference type="NCBI Taxonomy" id="449393"/>
    <lineage>
        <taxon>unclassified sequences</taxon>
        <taxon>metagenomes</taxon>
        <taxon>ecological metagenomes</taxon>
    </lineage>
</organism>
<evidence type="ECO:0000313" key="1">
    <source>
        <dbReference type="EMBL" id="CAB4852461.1"/>
    </source>
</evidence>
<dbReference type="EMBL" id="CAFBIZ010000272">
    <property type="protein sequence ID" value="CAB4852461.1"/>
    <property type="molecule type" value="Genomic_DNA"/>
</dbReference>
<reference evidence="1" key="1">
    <citation type="submission" date="2020-05" db="EMBL/GenBank/DDBJ databases">
        <authorList>
            <person name="Chiriac C."/>
            <person name="Salcher M."/>
            <person name="Ghai R."/>
            <person name="Kavagutti S V."/>
        </authorList>
    </citation>
    <scope>NUCLEOTIDE SEQUENCE</scope>
</reference>
<accession>A0A6J7C5M1</accession>
<proteinExistence type="predicted"/>
<gene>
    <name evidence="1" type="ORF">UFOPK3268_01671</name>
</gene>
<dbReference type="AlphaFoldDB" id="A0A6J7C5M1"/>
<protein>
    <submittedName>
        <fullName evidence="1">Unannotated protein</fullName>
    </submittedName>
</protein>
<name>A0A6J7C5M1_9ZZZZ</name>
<sequence length="134" mass="14617">MALDRRREGVNDRGALRPSLCGTAVTDDGSEHIDRITADEILGRGVSVVARDEDVEVRPVRGSIDGDDRAGQQLAFGILELARCARGSRARRRGLLPWACAGTIASALAHRGVRRFGHAWPPRRTHRTHVVVPP</sequence>